<dbReference type="InterPro" id="IPR022477">
    <property type="entry name" value="Spore_YqfC"/>
</dbReference>
<dbReference type="RefSeq" id="WP_039310547.1">
    <property type="nucleotide sequence ID" value="NZ_CP006905.1"/>
</dbReference>
<dbReference type="HOGENOM" id="CLU_161222_2_1_9"/>
<organism evidence="1 2">
    <name type="scientific">Clostridium baratii str. Sullivan</name>
    <dbReference type="NCBI Taxonomy" id="1415775"/>
    <lineage>
        <taxon>Bacteria</taxon>
        <taxon>Bacillati</taxon>
        <taxon>Bacillota</taxon>
        <taxon>Clostridia</taxon>
        <taxon>Eubacteriales</taxon>
        <taxon>Clostridiaceae</taxon>
        <taxon>Clostridium</taxon>
    </lineage>
</organism>
<dbReference type="eggNOG" id="ENOG5032ZA5">
    <property type="taxonomic scope" value="Bacteria"/>
</dbReference>
<dbReference type="STRING" id="1561.NPD11_2941"/>
<dbReference type="Proteomes" id="UP000030635">
    <property type="component" value="Chromosome"/>
</dbReference>
<protein>
    <submittedName>
        <fullName evidence="1">Sporulation protein YqfC</fullName>
    </submittedName>
</protein>
<dbReference type="KEGG" id="cbv:U729_39"/>
<dbReference type="EMBL" id="CP006905">
    <property type="protein sequence ID" value="AIY82856.1"/>
    <property type="molecule type" value="Genomic_DNA"/>
</dbReference>
<sequence>MKESLFNMRDELIEKLDLPKDVMLNLPKITVIGDEEILIENHKGIESFENEFIKIKTKCGIIEIAGRNFEILYIAAETIVISGKFKSINYEDAAL</sequence>
<name>A0A0A7FVM9_9CLOT</name>
<evidence type="ECO:0000313" key="2">
    <source>
        <dbReference type="Proteomes" id="UP000030635"/>
    </source>
</evidence>
<keyword evidence="2" id="KW-1185">Reference proteome</keyword>
<proteinExistence type="predicted"/>
<accession>A0A0A7FVM9</accession>
<gene>
    <name evidence="1" type="primary">yqfC</name>
    <name evidence="1" type="ORF">U729_39</name>
</gene>
<reference evidence="1 2" key="1">
    <citation type="journal article" date="2015" name="Infect. Genet. Evol.">
        <title>Genomic sequences of six botulinum neurotoxin-producing strains representing three clostridial species illustrate the mobility and diversity of botulinum neurotoxin genes.</title>
        <authorList>
            <person name="Smith T.J."/>
            <person name="Hill K.K."/>
            <person name="Xie G."/>
            <person name="Foley B.T."/>
            <person name="Williamson C.H."/>
            <person name="Foster J.T."/>
            <person name="Johnson S.L."/>
            <person name="Chertkov O."/>
            <person name="Teshima H."/>
            <person name="Gibbons H.S."/>
            <person name="Johnsky L.A."/>
            <person name="Karavis M.A."/>
            <person name="Smith L.A."/>
        </authorList>
    </citation>
    <scope>NUCLEOTIDE SEQUENCE [LARGE SCALE GENOMIC DNA]</scope>
    <source>
        <strain evidence="1">Sullivan</strain>
    </source>
</reference>
<evidence type="ECO:0000313" key="1">
    <source>
        <dbReference type="EMBL" id="AIY82856.1"/>
    </source>
</evidence>
<dbReference type="Pfam" id="PF07873">
    <property type="entry name" value="YabP"/>
    <property type="match status" value="1"/>
</dbReference>
<dbReference type="AlphaFoldDB" id="A0A0A7FVM9"/>
<dbReference type="NCBIfam" id="TIGR02856">
    <property type="entry name" value="spore_yqfC"/>
    <property type="match status" value="1"/>
</dbReference>
<dbReference type="InterPro" id="IPR022476">
    <property type="entry name" value="Spore_YabP/YqfC"/>
</dbReference>